<dbReference type="PRINTS" id="PR00368">
    <property type="entry name" value="FADPNR"/>
</dbReference>
<keyword evidence="1 5" id="KW-0285">Flavoprotein</keyword>
<feature type="binding site" evidence="5">
    <location>
        <position position="338"/>
    </location>
    <ligand>
        <name>FAD</name>
        <dbReference type="ChEBI" id="CHEBI:57692"/>
    </ligand>
</feature>
<evidence type="ECO:0000256" key="2">
    <source>
        <dbReference type="ARBA" id="ARBA00022827"/>
    </source>
</evidence>
<accession>A0ABV9QBC6</accession>
<evidence type="ECO:0000259" key="6">
    <source>
        <dbReference type="Pfam" id="PF07992"/>
    </source>
</evidence>
<dbReference type="SUPFAM" id="SSF51905">
    <property type="entry name" value="FAD/NAD(P)-binding domain"/>
    <property type="match status" value="2"/>
</dbReference>
<dbReference type="InterPro" id="IPR023753">
    <property type="entry name" value="FAD/NAD-binding_dom"/>
</dbReference>
<comment type="caution">
    <text evidence="7">The sequence shown here is derived from an EMBL/GenBank/DDBJ whole genome shotgun (WGS) entry which is preliminary data.</text>
</comment>
<evidence type="ECO:0000313" key="7">
    <source>
        <dbReference type="EMBL" id="MFC4788524.1"/>
    </source>
</evidence>
<dbReference type="EC" id="1.18.1.2" evidence="5"/>
<dbReference type="RefSeq" id="WP_382431033.1">
    <property type="nucleotide sequence ID" value="NZ_JBHSHJ010000003.1"/>
</dbReference>
<feature type="domain" description="FAD/NAD(P)-binding" evidence="6">
    <location>
        <begin position="11"/>
        <end position="302"/>
    </location>
</feature>
<comment type="catalytic activity">
    <reaction evidence="5">
        <text>2 reduced [2Fe-2S]-[ferredoxin] + NADP(+) + H(+) = 2 oxidized [2Fe-2S]-[ferredoxin] + NADPH</text>
        <dbReference type="Rhea" id="RHEA:20125"/>
        <dbReference type="Rhea" id="RHEA-COMP:10000"/>
        <dbReference type="Rhea" id="RHEA-COMP:10001"/>
        <dbReference type="ChEBI" id="CHEBI:15378"/>
        <dbReference type="ChEBI" id="CHEBI:33737"/>
        <dbReference type="ChEBI" id="CHEBI:33738"/>
        <dbReference type="ChEBI" id="CHEBI:57783"/>
        <dbReference type="ChEBI" id="CHEBI:58349"/>
        <dbReference type="EC" id="1.18.1.2"/>
    </reaction>
</comment>
<reference evidence="8" key="1">
    <citation type="journal article" date="2019" name="Int. J. Syst. Evol. Microbiol.">
        <title>The Global Catalogue of Microorganisms (GCM) 10K type strain sequencing project: providing services to taxonomists for standard genome sequencing and annotation.</title>
        <authorList>
            <consortium name="The Broad Institute Genomics Platform"/>
            <consortium name="The Broad Institute Genome Sequencing Center for Infectious Disease"/>
            <person name="Wu L."/>
            <person name="Ma J."/>
        </authorList>
    </citation>
    <scope>NUCLEOTIDE SEQUENCE [LARGE SCALE GENOMIC DNA]</scope>
    <source>
        <strain evidence="8">CCUG 49452</strain>
    </source>
</reference>
<organism evidence="7 8">
    <name type="scientific">Giesbergeria sinuosa</name>
    <dbReference type="NCBI Taxonomy" id="80883"/>
    <lineage>
        <taxon>Bacteria</taxon>
        <taxon>Pseudomonadati</taxon>
        <taxon>Pseudomonadota</taxon>
        <taxon>Betaproteobacteria</taxon>
        <taxon>Burkholderiales</taxon>
        <taxon>Comamonadaceae</taxon>
        <taxon>Giesbergeria</taxon>
    </lineage>
</organism>
<name>A0ABV9QBC6_9BURK</name>
<dbReference type="InterPro" id="IPR050097">
    <property type="entry name" value="Ferredoxin-NADP_redctase_2"/>
</dbReference>
<feature type="binding site" evidence="5">
    <location>
        <position position="92"/>
    </location>
    <ligand>
        <name>FAD</name>
        <dbReference type="ChEBI" id="CHEBI:57692"/>
    </ligand>
</feature>
<dbReference type="PRINTS" id="PR00469">
    <property type="entry name" value="PNDRDTASEII"/>
</dbReference>
<proteinExistence type="inferred from homology"/>
<evidence type="ECO:0000256" key="1">
    <source>
        <dbReference type="ARBA" id="ARBA00022630"/>
    </source>
</evidence>
<gene>
    <name evidence="7" type="ORF">ACFO6X_05930</name>
</gene>
<feature type="binding site" evidence="5">
    <location>
        <position position="127"/>
    </location>
    <ligand>
        <name>FAD</name>
        <dbReference type="ChEBI" id="CHEBI:57692"/>
    </ligand>
</feature>
<evidence type="ECO:0000256" key="3">
    <source>
        <dbReference type="ARBA" id="ARBA00022857"/>
    </source>
</evidence>
<dbReference type="HAMAP" id="MF_01685">
    <property type="entry name" value="FENR2"/>
    <property type="match status" value="1"/>
</dbReference>
<comment type="subunit">
    <text evidence="5">Homodimer.</text>
</comment>
<dbReference type="Gene3D" id="3.50.50.60">
    <property type="entry name" value="FAD/NAD(P)-binding domain"/>
    <property type="match status" value="2"/>
</dbReference>
<feature type="binding site" evidence="5">
    <location>
        <position position="297"/>
    </location>
    <ligand>
        <name>FAD</name>
        <dbReference type="ChEBI" id="CHEBI:57692"/>
    </ligand>
</feature>
<dbReference type="InterPro" id="IPR036188">
    <property type="entry name" value="FAD/NAD-bd_sf"/>
</dbReference>
<dbReference type="PANTHER" id="PTHR48105">
    <property type="entry name" value="THIOREDOXIN REDUCTASE 1-RELATED-RELATED"/>
    <property type="match status" value="1"/>
</dbReference>
<dbReference type="EMBL" id="JBHSHJ010000003">
    <property type="protein sequence ID" value="MFC4788524.1"/>
    <property type="molecule type" value="Genomic_DNA"/>
</dbReference>
<feature type="binding site" evidence="5">
    <location>
        <position position="39"/>
    </location>
    <ligand>
        <name>FAD</name>
        <dbReference type="ChEBI" id="CHEBI:57692"/>
    </ligand>
</feature>
<keyword evidence="2 5" id="KW-0274">FAD</keyword>
<protein>
    <recommendedName>
        <fullName evidence="5">Ferredoxin--NADP reductase</fullName>
        <shortName evidence="5">FNR</shortName>
        <shortName evidence="5">Fd-NADP(+) reductase</shortName>
        <ecNumber evidence="5">1.18.1.2</ecNumber>
    </recommendedName>
</protein>
<feature type="binding site" evidence="5">
    <location>
        <position position="47"/>
    </location>
    <ligand>
        <name>FAD</name>
        <dbReference type="ChEBI" id="CHEBI:57692"/>
    </ligand>
</feature>
<keyword evidence="4 5" id="KW-0560">Oxidoreductase</keyword>
<dbReference type="Pfam" id="PF07992">
    <property type="entry name" value="Pyr_redox_2"/>
    <property type="match status" value="1"/>
</dbReference>
<keyword evidence="8" id="KW-1185">Reference proteome</keyword>
<evidence type="ECO:0000256" key="4">
    <source>
        <dbReference type="ARBA" id="ARBA00023002"/>
    </source>
</evidence>
<dbReference type="Proteomes" id="UP001596001">
    <property type="component" value="Unassembled WGS sequence"/>
</dbReference>
<dbReference type="InterPro" id="IPR022890">
    <property type="entry name" value="Fd--NADP_Rdtase_type_2"/>
</dbReference>
<sequence length="364" mass="38701">MPASHHTIDTDAVVVGAGPVGLFQVFQLGLQGLQTHVIDALPALGGQCAQLYGDKAIYDIPALSACSGHELVQKLAQQCAPFAPQWHLGELVNSISRQADGRLEVTTAQGTRLLTRTVFIAAGVGAFMPRPLKLAGLDDFLGQQVFYELHDADMLAGQHVVIHGGGDSAIAQVLECASLPPAQRPTSITLLHRRNTFEAPADMLAQFEELRAQGLIQVAVGQATGIQTHAGKLAALTLLAPDGSTQALVLDILLVKLGLLPRLGPVTEWGLTLERKQLEVDTATFATNSPGIYAVGDIVTYPGKRKLLVCGFHEATLAAFAAIEYLTGQTTPLEYTSSSTRLQQRLGIYATHSQNHSNFPAALP</sequence>
<keyword evidence="3 5" id="KW-0521">NADP</keyword>
<evidence type="ECO:0000256" key="5">
    <source>
        <dbReference type="HAMAP-Rule" id="MF_01685"/>
    </source>
</evidence>
<comment type="similarity">
    <text evidence="5">Belongs to the ferredoxin--NADP reductase type 2 family.</text>
</comment>
<evidence type="ECO:0000313" key="8">
    <source>
        <dbReference type="Proteomes" id="UP001596001"/>
    </source>
</evidence>
<comment type="caution">
    <text evidence="5">Lacks conserved residue(s) required for the propagation of feature annotation.</text>
</comment>
<feature type="binding site" evidence="5">
    <location>
        <position position="52"/>
    </location>
    <ligand>
        <name>FAD</name>
        <dbReference type="ChEBI" id="CHEBI:57692"/>
    </ligand>
</feature>
<comment type="cofactor">
    <cofactor evidence="5">
        <name>FAD</name>
        <dbReference type="ChEBI" id="CHEBI:57692"/>
    </cofactor>
    <text evidence="5">Binds 1 FAD per subunit.</text>
</comment>